<reference evidence="6" key="1">
    <citation type="submission" date="2013-07" db="EMBL/GenBank/DDBJ databases">
        <title>The genome of Eucalyptus grandis.</title>
        <authorList>
            <person name="Schmutz J."/>
            <person name="Hayes R."/>
            <person name="Myburg A."/>
            <person name="Tuskan G."/>
            <person name="Grattapaglia D."/>
            <person name="Rokhsar D.S."/>
        </authorList>
    </citation>
    <scope>NUCLEOTIDE SEQUENCE</scope>
    <source>
        <tissue evidence="6">Leaf extractions</tissue>
    </source>
</reference>
<evidence type="ECO:0000256" key="3">
    <source>
        <dbReference type="ARBA" id="ARBA00024378"/>
    </source>
</evidence>
<gene>
    <name evidence="6" type="ORF">EUGRSUZ_H04381</name>
</gene>
<dbReference type="eggNOG" id="ENOG502S0AM">
    <property type="taxonomic scope" value="Eukaryota"/>
</dbReference>
<dbReference type="CDD" id="cd23767">
    <property type="entry name" value="IQCD"/>
    <property type="match status" value="1"/>
</dbReference>
<dbReference type="PANTHER" id="PTHR32295:SF263">
    <property type="entry name" value="DUF4005 DOMAIN-CONTAINING PROTEIN"/>
    <property type="match status" value="1"/>
</dbReference>
<dbReference type="InterPro" id="IPR000048">
    <property type="entry name" value="IQ_motif_EF-hand-BS"/>
</dbReference>
<dbReference type="GO" id="GO:0005516">
    <property type="term" value="F:calmodulin binding"/>
    <property type="evidence" value="ECO:0007669"/>
    <property type="project" value="UniProtKB-KW"/>
</dbReference>
<dbReference type="Pfam" id="PF13178">
    <property type="entry name" value="DUF4005"/>
    <property type="match status" value="1"/>
</dbReference>
<evidence type="ECO:0000256" key="1">
    <source>
        <dbReference type="ARBA" id="ARBA00022860"/>
    </source>
</evidence>
<name>A0A059B7K5_EUCGR</name>
<evidence type="ECO:0000256" key="4">
    <source>
        <dbReference type="SAM" id="MobiDB-lite"/>
    </source>
</evidence>
<dbReference type="OMA" id="WFIKLYQ"/>
<dbReference type="Gene3D" id="1.20.5.190">
    <property type="match status" value="1"/>
</dbReference>
<comment type="similarity">
    <text evidence="2">Belongs to the IQD family.</text>
</comment>
<evidence type="ECO:0000256" key="2">
    <source>
        <dbReference type="ARBA" id="ARBA00024341"/>
    </source>
</evidence>
<dbReference type="Gramene" id="KCW61650">
    <property type="protein sequence ID" value="KCW61650"/>
    <property type="gene ID" value="EUGRSUZ_H04381"/>
</dbReference>
<evidence type="ECO:0000259" key="5">
    <source>
        <dbReference type="Pfam" id="PF13178"/>
    </source>
</evidence>
<dbReference type="KEGG" id="egr:104415460"/>
<dbReference type="SMART" id="SM00015">
    <property type="entry name" value="IQ"/>
    <property type="match status" value="2"/>
</dbReference>
<protein>
    <recommendedName>
        <fullName evidence="5">DUF4005 domain-containing protein</fullName>
    </recommendedName>
</protein>
<evidence type="ECO:0000313" key="6">
    <source>
        <dbReference type="EMBL" id="KCW61650.1"/>
    </source>
</evidence>
<dbReference type="InterPro" id="IPR025064">
    <property type="entry name" value="DUF4005"/>
</dbReference>
<dbReference type="Pfam" id="PF00612">
    <property type="entry name" value="IQ"/>
    <property type="match status" value="2"/>
</dbReference>
<dbReference type="EMBL" id="KK198760">
    <property type="protein sequence ID" value="KCW61650.1"/>
    <property type="molecule type" value="Genomic_DNA"/>
</dbReference>
<dbReference type="OrthoDB" id="1298402at2759"/>
<feature type="domain" description="DUF4005" evidence="5">
    <location>
        <begin position="250"/>
        <end position="332"/>
    </location>
</feature>
<feature type="compositionally biased region" description="Polar residues" evidence="4">
    <location>
        <begin position="324"/>
        <end position="342"/>
    </location>
</feature>
<dbReference type="PROSITE" id="PS50096">
    <property type="entry name" value="IQ"/>
    <property type="match status" value="2"/>
</dbReference>
<sequence length="405" mass="45907">MGKASRWIRNFLLRKRDEKDNKKINDASVLSGYVAASSGLPLPTPKIKRRWSFGKSAAKGKAHKLSRSMDLTETAQLVMQARAEFQLQRDRSLALLAIASDKHAAATKIQAVFRSYLARKALCALRSLVKLQALVRGFLVRKQTTATLRCMHALMSIQVRARVQRIQMAEEAQVAVPRRSSVHRNSFQDGYNRKAQKEPLDRNPIESCQVSKSKSGYFNQPKVERRIEQGFTTYFSGDLSVARQGQQYKEYFFSSAQNTPQDNRSVITKTRSRRDSFAFHHTHTADSASQNYALGPHYMANTESSRAKTRSQSEPKQRPKWSAWQKSKQTPSVDGTSTQLGTQLRDLTPGPKLASQENQEPWFVKLYKSKRSVNDSESDTITSTVTTHSNYSRPLIAYEPHLAMF</sequence>
<dbReference type="InParanoid" id="A0A059B7K5"/>
<dbReference type="STRING" id="71139.A0A059B7K5"/>
<dbReference type="PANTHER" id="PTHR32295">
    <property type="entry name" value="IQ-DOMAIN 5-RELATED"/>
    <property type="match status" value="1"/>
</dbReference>
<comment type="subunit">
    <text evidence="3">Binds to multiple calmodulin (CaM) in the presence of Ca(2+) and CaM-like proteins.</text>
</comment>
<accession>A0A059B7K5</accession>
<organism evidence="6">
    <name type="scientific">Eucalyptus grandis</name>
    <name type="common">Flooded gum</name>
    <dbReference type="NCBI Taxonomy" id="71139"/>
    <lineage>
        <taxon>Eukaryota</taxon>
        <taxon>Viridiplantae</taxon>
        <taxon>Streptophyta</taxon>
        <taxon>Embryophyta</taxon>
        <taxon>Tracheophyta</taxon>
        <taxon>Spermatophyta</taxon>
        <taxon>Magnoliopsida</taxon>
        <taxon>eudicotyledons</taxon>
        <taxon>Gunneridae</taxon>
        <taxon>Pentapetalae</taxon>
        <taxon>rosids</taxon>
        <taxon>malvids</taxon>
        <taxon>Myrtales</taxon>
        <taxon>Myrtaceae</taxon>
        <taxon>Myrtoideae</taxon>
        <taxon>Eucalypteae</taxon>
        <taxon>Eucalyptus</taxon>
    </lineage>
</organism>
<dbReference type="AlphaFoldDB" id="A0A059B7K5"/>
<feature type="region of interest" description="Disordered" evidence="4">
    <location>
        <begin position="302"/>
        <end position="356"/>
    </location>
</feature>
<proteinExistence type="inferred from homology"/>
<keyword evidence="1" id="KW-0112">Calmodulin-binding</keyword>